<dbReference type="EMBL" id="KV875094">
    <property type="protein sequence ID" value="OIW33847.1"/>
    <property type="molecule type" value="Genomic_DNA"/>
</dbReference>
<sequence length="107" mass="11993">MTVPCPESGPLTHQHSLAFHPGPHPSCSFLLFLVIFTPPTVTPFFFLLSLHSYPPTSNLRSSSFSSLPISCNILSRDQVRYSTLKRLDTGHLRNQLVVTLQLYLGLR</sequence>
<keyword evidence="1" id="KW-0812">Transmembrane</keyword>
<organism evidence="2 3">
    <name type="scientific">Coniochaeta ligniaria NRRL 30616</name>
    <dbReference type="NCBI Taxonomy" id="1408157"/>
    <lineage>
        <taxon>Eukaryota</taxon>
        <taxon>Fungi</taxon>
        <taxon>Dikarya</taxon>
        <taxon>Ascomycota</taxon>
        <taxon>Pezizomycotina</taxon>
        <taxon>Sordariomycetes</taxon>
        <taxon>Sordariomycetidae</taxon>
        <taxon>Coniochaetales</taxon>
        <taxon>Coniochaetaceae</taxon>
        <taxon>Coniochaeta</taxon>
    </lineage>
</organism>
<keyword evidence="1" id="KW-0472">Membrane</keyword>
<keyword evidence="1" id="KW-1133">Transmembrane helix</keyword>
<dbReference type="InParanoid" id="A0A1J7J1E4"/>
<gene>
    <name evidence="2" type="ORF">CONLIGDRAFT_198041</name>
</gene>
<evidence type="ECO:0000256" key="1">
    <source>
        <dbReference type="SAM" id="Phobius"/>
    </source>
</evidence>
<evidence type="ECO:0000313" key="3">
    <source>
        <dbReference type="Proteomes" id="UP000182658"/>
    </source>
</evidence>
<reference evidence="2 3" key="1">
    <citation type="submission" date="2016-10" db="EMBL/GenBank/DDBJ databases">
        <title>Draft genome sequence of Coniochaeta ligniaria NRRL30616, a lignocellulolytic fungus for bioabatement of inhibitors in plant biomass hydrolysates.</title>
        <authorList>
            <consortium name="DOE Joint Genome Institute"/>
            <person name="Jimenez D.J."/>
            <person name="Hector R.E."/>
            <person name="Riley R."/>
            <person name="Sun H."/>
            <person name="Grigoriev I.V."/>
            <person name="Van Elsas J.D."/>
            <person name="Nichols N.N."/>
        </authorList>
    </citation>
    <scope>NUCLEOTIDE SEQUENCE [LARGE SCALE GENOMIC DNA]</scope>
    <source>
        <strain evidence="2 3">NRRL 30616</strain>
    </source>
</reference>
<proteinExistence type="predicted"/>
<evidence type="ECO:0000313" key="2">
    <source>
        <dbReference type="EMBL" id="OIW33847.1"/>
    </source>
</evidence>
<keyword evidence="3" id="KW-1185">Reference proteome</keyword>
<name>A0A1J7J1E4_9PEZI</name>
<feature type="transmembrane region" description="Helical" evidence="1">
    <location>
        <begin position="29"/>
        <end position="50"/>
    </location>
</feature>
<dbReference type="Proteomes" id="UP000182658">
    <property type="component" value="Unassembled WGS sequence"/>
</dbReference>
<dbReference type="AlphaFoldDB" id="A0A1J7J1E4"/>
<protein>
    <submittedName>
        <fullName evidence="2">Uncharacterized protein</fullName>
    </submittedName>
</protein>
<accession>A0A1J7J1E4</accession>